<dbReference type="NCBIfam" id="NF033727">
    <property type="entry name" value="chaperon_ArsD"/>
    <property type="match status" value="1"/>
</dbReference>
<dbReference type="eggNOG" id="ENOG5032RMG">
    <property type="taxonomic scope" value="Bacteria"/>
</dbReference>
<dbReference type="EMBL" id="HE576794">
    <property type="protein sequence ID" value="CCC74249.1"/>
    <property type="molecule type" value="Genomic_DNA"/>
</dbReference>
<dbReference type="GO" id="GO:0045892">
    <property type="term" value="P:negative regulation of DNA-templated transcription"/>
    <property type="evidence" value="ECO:0007669"/>
    <property type="project" value="InterPro"/>
</dbReference>
<sequence length="163" mass="17078">MMKHMEIFEQAMCCPTGLCGPSIDPELLRVSTVLDTLKQHGIDVGRYNLTSAPLKFVQTKAVTDFLQHHGPEDLPLILVDGAVQFAGRYPTNDEFASLIGFDPAILEAAQAAGESCCCGDSAEETASCCCSDAPAESEASSCCCGDAPAEPESSSCCCGGDCK</sequence>
<dbReference type="Pfam" id="PF06953">
    <property type="entry name" value="ArsD"/>
    <property type="match status" value="1"/>
</dbReference>
<evidence type="ECO:0000313" key="1">
    <source>
        <dbReference type="EMBL" id="CCC74249.1"/>
    </source>
</evidence>
<dbReference type="Gene3D" id="3.40.30.10">
    <property type="entry name" value="Glutaredoxin"/>
    <property type="match status" value="1"/>
</dbReference>
<dbReference type="InterPro" id="IPR010712">
    <property type="entry name" value="Arsenical-R_ArsD"/>
</dbReference>
<evidence type="ECO:0000313" key="2">
    <source>
        <dbReference type="Proteomes" id="UP000010111"/>
    </source>
</evidence>
<accession>G0VLQ1</accession>
<proteinExistence type="predicted"/>
<protein>
    <submittedName>
        <fullName evidence="1">Arsenical resistance operon tranS-acting repressor ArsD</fullName>
    </submittedName>
</protein>
<dbReference type="GO" id="GO:0003677">
    <property type="term" value="F:DNA binding"/>
    <property type="evidence" value="ECO:0007669"/>
    <property type="project" value="InterPro"/>
</dbReference>
<dbReference type="GeneID" id="97492418"/>
<dbReference type="Proteomes" id="UP000010111">
    <property type="component" value="Chromosome"/>
</dbReference>
<keyword evidence="2" id="KW-1185">Reference proteome</keyword>
<name>G0VLQ1_MEGEL</name>
<dbReference type="RefSeq" id="WP_014016970.1">
    <property type="nucleotide sequence ID" value="NC_015873.1"/>
</dbReference>
<reference evidence="1 2" key="1">
    <citation type="journal article" date="2011" name="J. Bacteriol.">
        <title>Genome Sequence of the Ruminal Bacterium Megasphaera elsdenii.</title>
        <authorList>
            <person name="Marx H."/>
            <person name="Graf A.B."/>
            <person name="Tatto N."/>
            <person name="Thallinger G.G."/>
            <person name="Mattanovich D."/>
            <person name="Sauer M."/>
        </authorList>
    </citation>
    <scope>NUCLEOTIDE SEQUENCE [LARGE SCALE GENOMIC DNA]</scope>
    <source>
        <strain evidence="1 2">DSM 20460</strain>
    </source>
</reference>
<dbReference type="HOGENOM" id="CLU_120868_0_0_9"/>
<gene>
    <name evidence="1" type="ORF">MELS_2031</name>
</gene>
<dbReference type="KEGG" id="med:MELS_2031"/>
<dbReference type="STRING" id="1064535.MELS_2031"/>
<dbReference type="GO" id="GO:0046685">
    <property type="term" value="P:response to arsenic-containing substance"/>
    <property type="evidence" value="ECO:0007669"/>
    <property type="project" value="InterPro"/>
</dbReference>
<dbReference type="AlphaFoldDB" id="G0VLQ1"/>
<organism evidence="1 2">
    <name type="scientific">Megasphaera elsdenii DSM 20460</name>
    <dbReference type="NCBI Taxonomy" id="1064535"/>
    <lineage>
        <taxon>Bacteria</taxon>
        <taxon>Bacillati</taxon>
        <taxon>Bacillota</taxon>
        <taxon>Negativicutes</taxon>
        <taxon>Veillonellales</taxon>
        <taxon>Veillonellaceae</taxon>
        <taxon>Megasphaera</taxon>
    </lineage>
</organism>